<dbReference type="PANTHER" id="PTHR32439:SF9">
    <property type="entry name" value="BLR3264 PROTEIN"/>
    <property type="match status" value="1"/>
</dbReference>
<gene>
    <name evidence="9" type="primary">cobG</name>
    <name evidence="9" type="ORF">GOACH_05_03290</name>
</gene>
<keyword evidence="10" id="KW-1185">Reference proteome</keyword>
<organism evidence="9 10">
    <name type="scientific">Gordonia aichiensis NBRC 108223</name>
    <dbReference type="NCBI Taxonomy" id="1220583"/>
    <lineage>
        <taxon>Bacteria</taxon>
        <taxon>Bacillati</taxon>
        <taxon>Actinomycetota</taxon>
        <taxon>Actinomycetes</taxon>
        <taxon>Mycobacteriales</taxon>
        <taxon>Gordoniaceae</taxon>
        <taxon>Gordonia</taxon>
    </lineage>
</organism>
<keyword evidence="6" id="KW-0411">Iron-sulfur</keyword>
<dbReference type="SUPFAM" id="SSF55124">
    <property type="entry name" value="Nitrite/Sulfite reductase N-terminal domain-like"/>
    <property type="match status" value="2"/>
</dbReference>
<accession>L7KHX9</accession>
<sequence length="413" mass="43216">MCVLRVASAPTLEGMRDPEVSSNPGGPSDPEVGRTTSDRCPGVFAPHPAADGALARIRLLGGSVTAEQLSVLARVASEYGDGFIDLTARANVQIRAIRDVDAVADALVDAGLVPSSTHEKVRNIEVSPFSGRVGGLTDVRPVARALDQALRADEALAALSGRFLFGLDDGHADIVSSGTDVCGWARVARNGSVGFDIVIGGENAGSVARESDVAQALLAVARDVLDVAPDAWRISDLTSSDRAELFDRARGRLDDPLRPGPLDAAADDPRVGWFEQNDGRVLLGSVVELGRLPARLAEFLAAVEAPVLFTPDREILICDLGEGVAETVVRVLAPMGLIFDAASAWARVTSCAGAPGCSRGLAPVREDVARRVASGAPVTEREHWVGCARGCGSPRRPHLRVEATDVGYQATSS</sequence>
<feature type="domain" description="Nitrite/Sulfite reductase ferredoxin-like" evidence="8">
    <location>
        <begin position="51"/>
        <end position="107"/>
    </location>
</feature>
<name>L7KHX9_9ACTN</name>
<dbReference type="InterPro" id="IPR036136">
    <property type="entry name" value="Nit/Sulf_reduc_fer-like_dom_sf"/>
</dbReference>
<keyword evidence="2" id="KW-0349">Heme</keyword>
<dbReference type="Gene3D" id="3.90.480.10">
    <property type="entry name" value="Sulfite Reductase Hemoprotein,Domain 2"/>
    <property type="match status" value="1"/>
</dbReference>
<protein>
    <submittedName>
        <fullName evidence="9">Precorrin-3B synthase</fullName>
    </submittedName>
</protein>
<evidence type="ECO:0000256" key="2">
    <source>
        <dbReference type="ARBA" id="ARBA00022617"/>
    </source>
</evidence>
<dbReference type="Pfam" id="PF03460">
    <property type="entry name" value="NIR_SIR_ferr"/>
    <property type="match status" value="1"/>
</dbReference>
<dbReference type="InterPro" id="IPR045854">
    <property type="entry name" value="NO2/SO3_Rdtase_4Fe4S_sf"/>
</dbReference>
<keyword evidence="5" id="KW-0408">Iron</keyword>
<dbReference type="InterPro" id="IPR005117">
    <property type="entry name" value="NiRdtase/SiRdtase_haem-b_fer"/>
</dbReference>
<evidence type="ECO:0000313" key="9">
    <source>
        <dbReference type="EMBL" id="GAC48460.1"/>
    </source>
</evidence>
<feature type="region of interest" description="Disordered" evidence="7">
    <location>
        <begin position="8"/>
        <end position="44"/>
    </location>
</feature>
<dbReference type="STRING" id="1220583.GOACH_05_03290"/>
<comment type="caution">
    <text evidence="9">The sequence shown here is derived from an EMBL/GenBank/DDBJ whole genome shotgun (WGS) entry which is preliminary data.</text>
</comment>
<dbReference type="NCBIfam" id="TIGR02435">
    <property type="entry name" value="CobG"/>
    <property type="match status" value="1"/>
</dbReference>
<keyword evidence="1" id="KW-0004">4Fe-4S</keyword>
<dbReference type="Gene3D" id="3.30.413.10">
    <property type="entry name" value="Sulfite Reductase Hemoprotein, domain 1"/>
    <property type="match status" value="1"/>
</dbReference>
<evidence type="ECO:0000256" key="4">
    <source>
        <dbReference type="ARBA" id="ARBA00023002"/>
    </source>
</evidence>
<dbReference type="AlphaFoldDB" id="L7KHX9"/>
<keyword evidence="3" id="KW-0479">Metal-binding</keyword>
<dbReference type="InterPro" id="IPR012798">
    <property type="entry name" value="Cbl_synth_CobG-like"/>
</dbReference>
<dbReference type="EMBL" id="BANR01000005">
    <property type="protein sequence ID" value="GAC48460.1"/>
    <property type="molecule type" value="Genomic_DNA"/>
</dbReference>
<evidence type="ECO:0000313" key="10">
    <source>
        <dbReference type="Proteomes" id="UP000010988"/>
    </source>
</evidence>
<dbReference type="GO" id="GO:0051539">
    <property type="term" value="F:4 iron, 4 sulfur cluster binding"/>
    <property type="evidence" value="ECO:0007669"/>
    <property type="project" value="UniProtKB-KW"/>
</dbReference>
<dbReference type="InterPro" id="IPR051329">
    <property type="entry name" value="NIR_SIR_4Fe-4S"/>
</dbReference>
<evidence type="ECO:0000259" key="8">
    <source>
        <dbReference type="Pfam" id="PF03460"/>
    </source>
</evidence>
<evidence type="ECO:0000256" key="6">
    <source>
        <dbReference type="ARBA" id="ARBA00023014"/>
    </source>
</evidence>
<reference evidence="9 10" key="1">
    <citation type="submission" date="2012-12" db="EMBL/GenBank/DDBJ databases">
        <title>Whole genome shotgun sequence of Gordonia aichiensis NBRC 108223.</title>
        <authorList>
            <person name="Isaki-Nakamura S."/>
            <person name="Hosoyama A."/>
            <person name="Tsuchikane K."/>
            <person name="Ando Y."/>
            <person name="Baba S."/>
            <person name="Ohji S."/>
            <person name="Hamada M."/>
            <person name="Tamura T."/>
            <person name="Yamazoe A."/>
            <person name="Yamazaki S."/>
            <person name="Fujita N."/>
        </authorList>
    </citation>
    <scope>NUCLEOTIDE SEQUENCE [LARGE SCALE GENOMIC DNA]</scope>
    <source>
        <strain evidence="9 10">NBRC 108223</strain>
    </source>
</reference>
<dbReference type="GO" id="GO:0016491">
    <property type="term" value="F:oxidoreductase activity"/>
    <property type="evidence" value="ECO:0007669"/>
    <property type="project" value="UniProtKB-KW"/>
</dbReference>
<evidence type="ECO:0000256" key="5">
    <source>
        <dbReference type="ARBA" id="ARBA00023004"/>
    </source>
</evidence>
<dbReference type="SUPFAM" id="SSF56014">
    <property type="entry name" value="Nitrite and sulphite reductase 4Fe-4S domain-like"/>
    <property type="match status" value="1"/>
</dbReference>
<dbReference type="GO" id="GO:0046872">
    <property type="term" value="F:metal ion binding"/>
    <property type="evidence" value="ECO:0007669"/>
    <property type="project" value="UniProtKB-KW"/>
</dbReference>
<evidence type="ECO:0000256" key="7">
    <source>
        <dbReference type="SAM" id="MobiDB-lite"/>
    </source>
</evidence>
<evidence type="ECO:0000256" key="1">
    <source>
        <dbReference type="ARBA" id="ARBA00022485"/>
    </source>
</evidence>
<keyword evidence="4" id="KW-0560">Oxidoreductase</keyword>
<dbReference type="Proteomes" id="UP000010988">
    <property type="component" value="Unassembled WGS sequence"/>
</dbReference>
<proteinExistence type="predicted"/>
<dbReference type="PANTHER" id="PTHR32439">
    <property type="entry name" value="FERREDOXIN--NITRITE REDUCTASE, CHLOROPLASTIC"/>
    <property type="match status" value="1"/>
</dbReference>
<dbReference type="eggNOG" id="COG0155">
    <property type="taxonomic scope" value="Bacteria"/>
</dbReference>
<evidence type="ECO:0000256" key="3">
    <source>
        <dbReference type="ARBA" id="ARBA00022723"/>
    </source>
</evidence>